<gene>
    <name evidence="5" type="ORF">LQG66_03365</name>
</gene>
<dbReference type="InterPro" id="IPR009057">
    <property type="entry name" value="Homeodomain-like_sf"/>
</dbReference>
<protein>
    <submittedName>
        <fullName evidence="5">AraC family transcriptional regulator</fullName>
    </submittedName>
</protein>
<sequence length="373" mass="41648">MSRFELGVAFGNTMADSGTTTDERSRRSHRAEFEDRLGGISYLDRYPLFRSRDSEFARDRLFSAYGVDRFECQNADFGIQANLARLGSMGLAYCSYAGAASLSFPESTIFRQFFSIQGTAHYRARGVGQAIAVWSPMISGESRLDLDFPAGYRQLVVRVDSAALEGLLKAILGDDSDTKLRFDADLPDPTVMAFVRQDVFTLAEELQKFGKDYSLIAMAELERSLMARLLLAHQHNFSQRLRNAPQRVNRSVVDMVESYIETHWDQPLDLEKIAGIANVSVRSIFREFSDTGRGSPGQFARRVRLQRASELLRQPDTKTSVVSVAFKCGFGNLGRFASEYRQVAGELPSETLRNARKGLANAIDEADPDPSQS</sequence>
<dbReference type="RefSeq" id="WP_231323401.1">
    <property type="nucleotide sequence ID" value="NZ_CP088156.1"/>
</dbReference>
<keyword evidence="2" id="KW-0238">DNA-binding</keyword>
<name>A0ABY3RDQ5_9BRAD</name>
<keyword evidence="6" id="KW-1185">Reference proteome</keyword>
<keyword evidence="3" id="KW-0804">Transcription</keyword>
<proteinExistence type="predicted"/>
<dbReference type="PROSITE" id="PS00041">
    <property type="entry name" value="HTH_ARAC_FAMILY_1"/>
    <property type="match status" value="1"/>
</dbReference>
<dbReference type="EMBL" id="CP088156">
    <property type="protein sequence ID" value="UFZ05374.1"/>
    <property type="molecule type" value="Genomic_DNA"/>
</dbReference>
<dbReference type="SMART" id="SM00342">
    <property type="entry name" value="HTH_ARAC"/>
    <property type="match status" value="1"/>
</dbReference>
<feature type="domain" description="HTH araC/xylS-type" evidence="4">
    <location>
        <begin position="254"/>
        <end position="354"/>
    </location>
</feature>
<evidence type="ECO:0000259" key="4">
    <source>
        <dbReference type="PROSITE" id="PS01124"/>
    </source>
</evidence>
<dbReference type="InterPro" id="IPR035418">
    <property type="entry name" value="AraC-bd_2"/>
</dbReference>
<dbReference type="SUPFAM" id="SSF46689">
    <property type="entry name" value="Homeodomain-like"/>
    <property type="match status" value="1"/>
</dbReference>
<evidence type="ECO:0000256" key="3">
    <source>
        <dbReference type="ARBA" id="ARBA00023163"/>
    </source>
</evidence>
<evidence type="ECO:0000313" key="5">
    <source>
        <dbReference type="EMBL" id="UFZ05374.1"/>
    </source>
</evidence>
<dbReference type="PANTHER" id="PTHR46796:SF6">
    <property type="entry name" value="ARAC SUBFAMILY"/>
    <property type="match status" value="1"/>
</dbReference>
<evidence type="ECO:0000256" key="2">
    <source>
        <dbReference type="ARBA" id="ARBA00023125"/>
    </source>
</evidence>
<reference evidence="5" key="1">
    <citation type="journal article" date="2024" name="Antonie Van Leeuwenhoek">
        <title>Bradyrhizobium ontarionense sp. nov., a novel bacterial symbiont isolated from Aeschynomene indica (Indian jointvetch), harbours photosynthesis, nitrogen fixation and nitrous oxide (N2O) reductase genes.</title>
        <authorList>
            <person name="Bromfield E.S.P."/>
            <person name="Cloutier S."/>
        </authorList>
    </citation>
    <scope>NUCLEOTIDE SEQUENCE</scope>
    <source>
        <strain evidence="5">A19</strain>
    </source>
</reference>
<dbReference type="InterPro" id="IPR018060">
    <property type="entry name" value="HTH_AraC"/>
</dbReference>
<evidence type="ECO:0000313" key="6">
    <source>
        <dbReference type="Proteomes" id="UP001431010"/>
    </source>
</evidence>
<dbReference type="Proteomes" id="UP001431010">
    <property type="component" value="Chromosome"/>
</dbReference>
<evidence type="ECO:0000256" key="1">
    <source>
        <dbReference type="ARBA" id="ARBA00023015"/>
    </source>
</evidence>
<dbReference type="Pfam" id="PF12833">
    <property type="entry name" value="HTH_18"/>
    <property type="match status" value="1"/>
</dbReference>
<dbReference type="InterPro" id="IPR018062">
    <property type="entry name" value="HTH_AraC-typ_CS"/>
</dbReference>
<dbReference type="Gene3D" id="1.10.10.60">
    <property type="entry name" value="Homeodomain-like"/>
    <property type="match status" value="1"/>
</dbReference>
<dbReference type="PANTHER" id="PTHR46796">
    <property type="entry name" value="HTH-TYPE TRANSCRIPTIONAL ACTIVATOR RHAS-RELATED"/>
    <property type="match status" value="1"/>
</dbReference>
<dbReference type="PROSITE" id="PS01124">
    <property type="entry name" value="HTH_ARAC_FAMILY_2"/>
    <property type="match status" value="1"/>
</dbReference>
<accession>A0ABY3RDQ5</accession>
<organism evidence="5 6">
    <name type="scientific">Bradyrhizobium ontarionense</name>
    <dbReference type="NCBI Taxonomy" id="2898149"/>
    <lineage>
        <taxon>Bacteria</taxon>
        <taxon>Pseudomonadati</taxon>
        <taxon>Pseudomonadota</taxon>
        <taxon>Alphaproteobacteria</taxon>
        <taxon>Hyphomicrobiales</taxon>
        <taxon>Nitrobacteraceae</taxon>
        <taxon>Bradyrhizobium</taxon>
    </lineage>
</organism>
<keyword evidence="1" id="KW-0805">Transcription regulation</keyword>
<dbReference type="Pfam" id="PF14525">
    <property type="entry name" value="AraC_binding_2"/>
    <property type="match status" value="1"/>
</dbReference>
<dbReference type="InterPro" id="IPR050204">
    <property type="entry name" value="AraC_XylS_family_regulators"/>
</dbReference>